<sequence length="1019" mass="113119">MDIRSYFKKSSSDTGNEADDFVKSHKKSTQKRSKRKGVLFDDSSDEDSPVKSAKTKKIKEHIIDVIDNSDEEIRKPKSKRLGKSKATTKILETTTPSQFFGKFNSPAKSKATKRKATEDVTTTGNLPKTPKKEPVRAQNDDLDDLLNELPLTPVKVNGTKDTVSGKLARVAKKTHSKVSPTKIKKEQVDKKKHHNETKTAMHKNIRQEHIERKPTTAKTPKTESSKQSSNTKVEKEKATNGTSVKKEMQQTGVQKTPKKAPSVSDADQQQSSAKKERFMKYQQWQNRSGPSAPGSKEIPKGADYCFEGLTFVITGIQESLTREEIQSLVERYGGKVTSAVSGRTSYLITGEDAGQSKLAKAEKHKTKVIDEDEFLNLIKTLPGKKSKYEVHETPKVSPPSKKLSPKKLSNGPSLGNASVPLQKVKKEVKLVNKESSQNPGDYMMWVDKYKPKSVKQIIGQQGASSNVQKLLKWLQNWHSNNRTAASKNKPKPKFSPWGGGDPTGSIYKAALLSGPPGVGKTTSATLVCKELGLSYVELNASDTRSKRTLKEEVAASVQNTSIATLFGQEQNVPASNSETQHVLIMDEVDGMAGNEDRGGMQELIQIIKSTKIPIICMCNDRASQKMRSLTNHCFDLRFQRPRVEQITGAVMSICYKEGMKVQAPAVQAIIKGCNQDVRQVLHNMNMIKSNNNSLNYDDAKAHADKSQKDVNLGIFDIARKLLSSESASLSLIDKSNLFFMDYSMIPKFIQENYPHVNPYSAKGNLKQHLNLLSKTADSIAFSDLIETSIRHDQSWSMLPMMGLMSTVIPSDFMRGGMQGMINFPSFFGKLSTTGKNRRLLQELKFHSSLPTCGISEGAFNLDLLPYMRWHLCQPLMKQSKTGENEVPGVTKLLSDYDFVREDFDSLMEVGQYDGQPNYLNKVDSKVKSAFTRTFNKESHMIPYAVLSAAAMKKKRKTGDEGLDLGEEGEQDVEDSGDDDKLDNDGMIKAKKKSAAKPKTTKKSTSENAGTSKRGKGKKK</sequence>
<keyword evidence="5 12" id="KW-0235">DNA replication</keyword>
<keyword evidence="7 12" id="KW-0067">ATP-binding</keyword>
<dbReference type="SUPFAM" id="SSF48019">
    <property type="entry name" value="post-AAA+ oligomerization domain-like"/>
    <property type="match status" value="1"/>
</dbReference>
<feature type="compositionally biased region" description="Basic residues" evidence="13">
    <location>
        <begin position="190"/>
        <end position="204"/>
    </location>
</feature>
<proteinExistence type="evidence at transcript level"/>
<comment type="subunit">
    <text evidence="11">Large subunit of the RFC complex, an heteropentameric complex consisting of RFC1 and four small subunits RFC2, RFC3, RFC4 and RFC5; the RFC complex interacts with PCNA and the interaction involves RFC1.</text>
</comment>
<dbReference type="FunFam" id="3.40.50.10190:FF:000001">
    <property type="entry name" value="Replication factor C subunit 1"/>
    <property type="match status" value="1"/>
</dbReference>
<dbReference type="Pfam" id="PF25361">
    <property type="entry name" value="AAA_lid_RFC1"/>
    <property type="match status" value="1"/>
</dbReference>
<dbReference type="Gene3D" id="1.10.8.60">
    <property type="match status" value="1"/>
</dbReference>
<evidence type="ECO:0000256" key="1">
    <source>
        <dbReference type="ARBA" id="ARBA00004123"/>
    </source>
</evidence>
<feature type="compositionally biased region" description="Polar residues" evidence="13">
    <location>
        <begin position="85"/>
        <end position="98"/>
    </location>
</feature>
<evidence type="ECO:0000256" key="7">
    <source>
        <dbReference type="ARBA" id="ARBA00022840"/>
    </source>
</evidence>
<dbReference type="GO" id="GO:0003677">
    <property type="term" value="F:DNA binding"/>
    <property type="evidence" value="ECO:0007669"/>
    <property type="project" value="UniProtKB-KW"/>
</dbReference>
<dbReference type="GO" id="GO:0003689">
    <property type="term" value="F:DNA clamp loader activity"/>
    <property type="evidence" value="ECO:0007669"/>
    <property type="project" value="UniProtKB-UniRule"/>
</dbReference>
<dbReference type="PIRSF" id="PIRSF036578">
    <property type="entry name" value="RFC1"/>
    <property type="match status" value="1"/>
</dbReference>
<keyword evidence="9 12" id="KW-0539">Nucleus</keyword>
<feature type="compositionally biased region" description="Basic and acidic residues" evidence="13">
    <location>
        <begin position="205"/>
        <end position="224"/>
    </location>
</feature>
<organism evidence="15">
    <name type="scientific">Phallusia mammillata</name>
    <dbReference type="NCBI Taxonomy" id="59560"/>
    <lineage>
        <taxon>Eukaryota</taxon>
        <taxon>Metazoa</taxon>
        <taxon>Chordata</taxon>
        <taxon>Tunicata</taxon>
        <taxon>Ascidiacea</taxon>
        <taxon>Phlebobranchia</taxon>
        <taxon>Ascidiidae</taxon>
        <taxon>Phallusia</taxon>
    </lineage>
</organism>
<dbReference type="InterPro" id="IPR027417">
    <property type="entry name" value="P-loop_NTPase"/>
</dbReference>
<dbReference type="AlphaFoldDB" id="A0A6F9DQ16"/>
<evidence type="ECO:0000256" key="4">
    <source>
        <dbReference type="ARBA" id="ARBA00022553"/>
    </source>
</evidence>
<feature type="region of interest" description="Disordered" evidence="13">
    <location>
        <begin position="387"/>
        <end position="418"/>
    </location>
</feature>
<dbReference type="GO" id="GO:0006260">
    <property type="term" value="P:DNA replication"/>
    <property type="evidence" value="ECO:0007669"/>
    <property type="project" value="UniProtKB-KW"/>
</dbReference>
<dbReference type="FunFam" id="1.10.8.60:FF:000021">
    <property type="entry name" value="Replication factor C subunit 1"/>
    <property type="match status" value="1"/>
</dbReference>
<dbReference type="GO" id="GO:0005663">
    <property type="term" value="C:DNA replication factor C complex"/>
    <property type="evidence" value="ECO:0007669"/>
    <property type="project" value="InterPro"/>
</dbReference>
<comment type="function">
    <text evidence="10">Subunit of the replication factor C (RFC) complex which acts during elongation of primed DNA templates by DNA polymerases delta and epsilon, and is necessary for ATP-dependent loading of proliferating cell nuclear antigen (PCNA) onto primed DNA. This subunit binds to the primer-template junction. Binds the PO-B transcription element as well as other GA rich DNA sequences. Can bind single- or double-stranded DNA.</text>
</comment>
<dbReference type="Gene3D" id="1.20.272.10">
    <property type="match status" value="1"/>
</dbReference>
<dbReference type="GO" id="GO:0005634">
    <property type="term" value="C:nucleus"/>
    <property type="evidence" value="ECO:0007669"/>
    <property type="project" value="UniProtKB-SubCell"/>
</dbReference>
<reference evidence="15" key="1">
    <citation type="submission" date="2020-04" db="EMBL/GenBank/DDBJ databases">
        <authorList>
            <person name="Neveu A P."/>
        </authorList>
    </citation>
    <scope>NUCLEOTIDE SEQUENCE</scope>
    <source>
        <tissue evidence="15">Whole embryo</tissue>
    </source>
</reference>
<dbReference type="FunFam" id="3.40.50.300:FF:000395">
    <property type="entry name" value="Replication factor C subunit 1"/>
    <property type="match status" value="1"/>
</dbReference>
<dbReference type="InterPro" id="IPR008921">
    <property type="entry name" value="DNA_pol3_clamp-load_cplx_C"/>
</dbReference>
<feature type="domain" description="BRCT" evidence="14">
    <location>
        <begin position="301"/>
        <end position="379"/>
    </location>
</feature>
<evidence type="ECO:0000256" key="2">
    <source>
        <dbReference type="ARBA" id="ARBA00006116"/>
    </source>
</evidence>
<evidence type="ECO:0000256" key="5">
    <source>
        <dbReference type="ARBA" id="ARBA00022705"/>
    </source>
</evidence>
<dbReference type="CDD" id="cd00009">
    <property type="entry name" value="AAA"/>
    <property type="match status" value="1"/>
</dbReference>
<accession>A0A6F9DQ16</accession>
<protein>
    <recommendedName>
        <fullName evidence="3 12">Replication factor C subunit 1</fullName>
    </recommendedName>
</protein>
<dbReference type="InterPro" id="IPR012178">
    <property type="entry name" value="RFC1"/>
</dbReference>
<dbReference type="SMART" id="SM00382">
    <property type="entry name" value="AAA"/>
    <property type="match status" value="1"/>
</dbReference>
<name>A0A6F9DQ16_9ASCI</name>
<feature type="compositionally biased region" description="Basic residues" evidence="13">
    <location>
        <begin position="24"/>
        <end position="37"/>
    </location>
</feature>
<evidence type="ECO:0000256" key="6">
    <source>
        <dbReference type="ARBA" id="ARBA00022741"/>
    </source>
</evidence>
<dbReference type="FunFam" id="1.20.272.10:FF:000005">
    <property type="entry name" value="Replication factor C subunit 1"/>
    <property type="match status" value="1"/>
</dbReference>
<dbReference type="InterPro" id="IPR003593">
    <property type="entry name" value="AAA+_ATPase"/>
</dbReference>
<keyword evidence="8" id="KW-0238">DNA-binding</keyword>
<feature type="compositionally biased region" description="Basic residues" evidence="13">
    <location>
        <begin position="988"/>
        <end position="1001"/>
    </location>
</feature>
<dbReference type="Gene3D" id="3.40.50.300">
    <property type="entry name" value="P-loop containing nucleotide triphosphate hydrolases"/>
    <property type="match status" value="1"/>
</dbReference>
<evidence type="ECO:0000256" key="3">
    <source>
        <dbReference type="ARBA" id="ARBA00020401"/>
    </source>
</evidence>
<dbReference type="PROSITE" id="PS50172">
    <property type="entry name" value="BRCT"/>
    <property type="match status" value="1"/>
</dbReference>
<evidence type="ECO:0000259" key="14">
    <source>
        <dbReference type="PROSITE" id="PS50172"/>
    </source>
</evidence>
<dbReference type="Gene3D" id="3.40.50.10190">
    <property type="entry name" value="BRCT domain"/>
    <property type="match status" value="1"/>
</dbReference>
<dbReference type="PANTHER" id="PTHR23389">
    <property type="entry name" value="CHROMOSOME TRANSMISSION FIDELITY FACTOR 18"/>
    <property type="match status" value="1"/>
</dbReference>
<gene>
    <name evidence="15" type="primary">Rfc1</name>
</gene>
<feature type="compositionally biased region" description="Basic and acidic residues" evidence="13">
    <location>
        <begin position="232"/>
        <end position="248"/>
    </location>
</feature>
<dbReference type="Pfam" id="PF08519">
    <property type="entry name" value="RFC1"/>
    <property type="match status" value="1"/>
</dbReference>
<feature type="compositionally biased region" description="Low complexity" evidence="13">
    <location>
        <begin position="398"/>
        <end position="414"/>
    </location>
</feature>
<evidence type="ECO:0000256" key="11">
    <source>
        <dbReference type="ARBA" id="ARBA00064311"/>
    </source>
</evidence>
<feature type="region of interest" description="Disordered" evidence="13">
    <location>
        <begin position="1"/>
        <end position="57"/>
    </location>
</feature>
<comment type="similarity">
    <text evidence="2 12">Belongs to the activator 1 large subunit family.</text>
</comment>
<evidence type="ECO:0000313" key="15">
    <source>
        <dbReference type="EMBL" id="CAB3265534.1"/>
    </source>
</evidence>
<feature type="region of interest" description="Disordered" evidence="13">
    <location>
        <begin position="958"/>
        <end position="1019"/>
    </location>
</feature>
<dbReference type="CDD" id="cd17752">
    <property type="entry name" value="BRCT_RFC1"/>
    <property type="match status" value="1"/>
</dbReference>
<dbReference type="EMBL" id="LR789672">
    <property type="protein sequence ID" value="CAB3265534.1"/>
    <property type="molecule type" value="mRNA"/>
</dbReference>
<dbReference type="GO" id="GO:0061860">
    <property type="term" value="F:DNA clamp unloader activity"/>
    <property type="evidence" value="ECO:0007669"/>
    <property type="project" value="TreeGrafter"/>
</dbReference>
<dbReference type="SMART" id="SM00292">
    <property type="entry name" value="BRCT"/>
    <property type="match status" value="1"/>
</dbReference>
<dbReference type="InterPro" id="IPR036420">
    <property type="entry name" value="BRCT_dom_sf"/>
</dbReference>
<keyword evidence="6 12" id="KW-0547">Nucleotide-binding</keyword>
<keyword evidence="4" id="KW-0597">Phosphoprotein</keyword>
<dbReference type="GO" id="GO:0016887">
    <property type="term" value="F:ATP hydrolysis activity"/>
    <property type="evidence" value="ECO:0007669"/>
    <property type="project" value="InterPro"/>
</dbReference>
<feature type="compositionally biased region" description="Acidic residues" evidence="13">
    <location>
        <begin position="960"/>
        <end position="981"/>
    </location>
</feature>
<dbReference type="Pfam" id="PF00533">
    <property type="entry name" value="BRCT"/>
    <property type="match status" value="1"/>
</dbReference>
<dbReference type="Pfam" id="PF00004">
    <property type="entry name" value="AAA"/>
    <property type="match status" value="1"/>
</dbReference>
<dbReference type="SUPFAM" id="SSF52113">
    <property type="entry name" value="BRCT domain"/>
    <property type="match status" value="1"/>
</dbReference>
<comment type="subcellular location">
    <subcellularLocation>
        <location evidence="1 12">Nucleus</location>
    </subcellularLocation>
</comment>
<dbReference type="InterPro" id="IPR001357">
    <property type="entry name" value="BRCT_dom"/>
</dbReference>
<evidence type="ECO:0000256" key="8">
    <source>
        <dbReference type="ARBA" id="ARBA00023125"/>
    </source>
</evidence>
<evidence type="ECO:0000256" key="9">
    <source>
        <dbReference type="ARBA" id="ARBA00023242"/>
    </source>
</evidence>
<dbReference type="GO" id="GO:0005524">
    <property type="term" value="F:ATP binding"/>
    <property type="evidence" value="ECO:0007669"/>
    <property type="project" value="UniProtKB-UniRule"/>
</dbReference>
<dbReference type="GO" id="GO:0006281">
    <property type="term" value="P:DNA repair"/>
    <property type="evidence" value="ECO:0007669"/>
    <property type="project" value="InterPro"/>
</dbReference>
<evidence type="ECO:0000256" key="12">
    <source>
        <dbReference type="PIRNR" id="PIRNR036578"/>
    </source>
</evidence>
<feature type="region of interest" description="Disordered" evidence="13">
    <location>
        <begin position="69"/>
        <end position="138"/>
    </location>
</feature>
<dbReference type="SUPFAM" id="SSF52540">
    <property type="entry name" value="P-loop containing nucleoside triphosphate hydrolases"/>
    <property type="match status" value="1"/>
</dbReference>
<dbReference type="InterPro" id="IPR013725">
    <property type="entry name" value="DNA_replication_fac_RFC1_C"/>
</dbReference>
<dbReference type="InterPro" id="IPR003959">
    <property type="entry name" value="ATPase_AAA_core"/>
</dbReference>
<feature type="region of interest" description="Disordered" evidence="13">
    <location>
        <begin position="155"/>
        <end position="299"/>
    </location>
</feature>
<dbReference type="PANTHER" id="PTHR23389:SF6">
    <property type="entry name" value="REPLICATION FACTOR C SUBUNIT 1"/>
    <property type="match status" value="1"/>
</dbReference>
<evidence type="ECO:0000256" key="13">
    <source>
        <dbReference type="SAM" id="MobiDB-lite"/>
    </source>
</evidence>
<evidence type="ECO:0000256" key="10">
    <source>
        <dbReference type="ARBA" id="ARBA00054501"/>
    </source>
</evidence>